<name>A0ABQ9TKB9_SAGOE</name>
<evidence type="ECO:0000313" key="1">
    <source>
        <dbReference type="EMBL" id="KAK2084863.1"/>
    </source>
</evidence>
<reference evidence="1 2" key="1">
    <citation type="submission" date="2023-05" db="EMBL/GenBank/DDBJ databases">
        <title>B98-5 Cell Line De Novo Hybrid Assembly: An Optical Mapping Approach.</title>
        <authorList>
            <person name="Kananen K."/>
            <person name="Auerbach J.A."/>
            <person name="Kautto E."/>
            <person name="Blachly J.S."/>
        </authorList>
    </citation>
    <scope>NUCLEOTIDE SEQUENCE [LARGE SCALE GENOMIC DNA]</scope>
    <source>
        <strain evidence="1">B95-8</strain>
        <tissue evidence="1">Cell line</tissue>
    </source>
</reference>
<proteinExistence type="predicted"/>
<gene>
    <name evidence="1" type="ORF">P7K49_037896</name>
</gene>
<comment type="caution">
    <text evidence="1">The sequence shown here is derived from an EMBL/GenBank/DDBJ whole genome shotgun (WGS) entry which is preliminary data.</text>
</comment>
<accession>A0ABQ9TKB9</accession>
<sequence length="64" mass="7087">AQAWRLKACGESGKLAGVAESLAPSQWRLLKFPSLQAFWLWTYQIASTIDKALFPENIVTSHPG</sequence>
<keyword evidence="2" id="KW-1185">Reference proteome</keyword>
<dbReference type="Proteomes" id="UP001266305">
    <property type="component" value="Unassembled WGS sequence"/>
</dbReference>
<organism evidence="1 2">
    <name type="scientific">Saguinus oedipus</name>
    <name type="common">Cotton-top tamarin</name>
    <name type="synonym">Oedipomidas oedipus</name>
    <dbReference type="NCBI Taxonomy" id="9490"/>
    <lineage>
        <taxon>Eukaryota</taxon>
        <taxon>Metazoa</taxon>
        <taxon>Chordata</taxon>
        <taxon>Craniata</taxon>
        <taxon>Vertebrata</taxon>
        <taxon>Euteleostomi</taxon>
        <taxon>Mammalia</taxon>
        <taxon>Eutheria</taxon>
        <taxon>Euarchontoglires</taxon>
        <taxon>Primates</taxon>
        <taxon>Haplorrhini</taxon>
        <taxon>Platyrrhini</taxon>
        <taxon>Cebidae</taxon>
        <taxon>Callitrichinae</taxon>
        <taxon>Saguinus</taxon>
    </lineage>
</organism>
<feature type="non-terminal residue" evidence="1">
    <location>
        <position position="1"/>
    </location>
</feature>
<dbReference type="EMBL" id="JASSZA010000022">
    <property type="protein sequence ID" value="KAK2084863.1"/>
    <property type="molecule type" value="Genomic_DNA"/>
</dbReference>
<evidence type="ECO:0000313" key="2">
    <source>
        <dbReference type="Proteomes" id="UP001266305"/>
    </source>
</evidence>
<protein>
    <submittedName>
        <fullName evidence="1">Uncharacterized protein</fullName>
    </submittedName>
</protein>